<dbReference type="EMBL" id="JAGKQM010000006">
    <property type="protein sequence ID" value="KAH0921810.1"/>
    <property type="molecule type" value="Genomic_DNA"/>
</dbReference>
<evidence type="ECO:0000259" key="7">
    <source>
        <dbReference type="PROSITE" id="PS50021"/>
    </source>
</evidence>
<evidence type="ECO:0000256" key="2">
    <source>
        <dbReference type="ARBA" id="ARBA00011385"/>
    </source>
</evidence>
<dbReference type="InterPro" id="IPR001715">
    <property type="entry name" value="CH_dom"/>
</dbReference>
<comment type="subunit">
    <text evidence="2">Interacts with F-actin.</text>
</comment>
<dbReference type="PANTHER" id="PTHR19961">
    <property type="entry name" value="FIMBRIN/PLASTIN"/>
    <property type="match status" value="1"/>
</dbReference>
<feature type="region of interest" description="Disordered" evidence="6">
    <location>
        <begin position="125"/>
        <end position="168"/>
    </location>
</feature>
<evidence type="ECO:0000256" key="3">
    <source>
        <dbReference type="ARBA" id="ARBA00022737"/>
    </source>
</evidence>
<keyword evidence="3" id="KW-0677">Repeat</keyword>
<feature type="compositionally biased region" description="Polar residues" evidence="6">
    <location>
        <begin position="133"/>
        <end position="142"/>
    </location>
</feature>
<evidence type="ECO:0000256" key="6">
    <source>
        <dbReference type="SAM" id="MobiDB-lite"/>
    </source>
</evidence>
<evidence type="ECO:0000256" key="5">
    <source>
        <dbReference type="ARBA" id="ARBA00023212"/>
    </source>
</evidence>
<dbReference type="PANTHER" id="PTHR19961:SF64">
    <property type="entry name" value="FIMBRIN-3"/>
    <property type="match status" value="1"/>
</dbReference>
<keyword evidence="5" id="KW-0963">Cytoplasm</keyword>
<dbReference type="Pfam" id="PF00307">
    <property type="entry name" value="CH"/>
    <property type="match status" value="1"/>
</dbReference>
<protein>
    <recommendedName>
        <fullName evidence="7">Calponin-homology (CH) domain-containing protein</fullName>
    </recommendedName>
</protein>
<dbReference type="SUPFAM" id="SSF47576">
    <property type="entry name" value="Calponin-homology domain, CH-domain"/>
    <property type="match status" value="1"/>
</dbReference>
<organism evidence="8 9">
    <name type="scientific">Brassica napus</name>
    <name type="common">Rape</name>
    <dbReference type="NCBI Taxonomy" id="3708"/>
    <lineage>
        <taxon>Eukaryota</taxon>
        <taxon>Viridiplantae</taxon>
        <taxon>Streptophyta</taxon>
        <taxon>Embryophyta</taxon>
        <taxon>Tracheophyta</taxon>
        <taxon>Spermatophyta</taxon>
        <taxon>Magnoliopsida</taxon>
        <taxon>eudicotyledons</taxon>
        <taxon>Gunneridae</taxon>
        <taxon>Pentapetalae</taxon>
        <taxon>rosids</taxon>
        <taxon>malvids</taxon>
        <taxon>Brassicales</taxon>
        <taxon>Brassicaceae</taxon>
        <taxon>Brassiceae</taxon>
        <taxon>Brassica</taxon>
    </lineage>
</organism>
<dbReference type="PROSITE" id="PS50021">
    <property type="entry name" value="CH"/>
    <property type="match status" value="1"/>
</dbReference>
<sequence>MFFINMAIPGTIDERAINTKRRDENHTLCLNSARAVGSNMVNIGTHDLAEGWPHLVLGLISQLIKFQLLAHLSLKKMPQLIELVVRTTKRTSEITPGENLTQMVELPSLERCEVNSEDEEITMDRFQNELEKSNATGLNDQKANSEADEKANIEAGESEADDKDKSDS</sequence>
<evidence type="ECO:0000313" key="9">
    <source>
        <dbReference type="Proteomes" id="UP000824890"/>
    </source>
</evidence>
<feature type="domain" description="Calponin-homology (CH)" evidence="7">
    <location>
        <begin position="1"/>
        <end position="68"/>
    </location>
</feature>
<feature type="compositionally biased region" description="Basic and acidic residues" evidence="6">
    <location>
        <begin position="143"/>
        <end position="152"/>
    </location>
</feature>
<dbReference type="Gene3D" id="1.10.418.10">
    <property type="entry name" value="Calponin-like domain"/>
    <property type="match status" value="1"/>
</dbReference>
<comment type="subcellular location">
    <subcellularLocation>
        <location evidence="1">Cytoplasm</location>
        <location evidence="1">Cytoskeleton</location>
    </subcellularLocation>
</comment>
<dbReference type="PROSITE" id="PS00020">
    <property type="entry name" value="ACTININ_2"/>
    <property type="match status" value="1"/>
</dbReference>
<keyword evidence="4" id="KW-0009">Actin-binding</keyword>
<evidence type="ECO:0000313" key="8">
    <source>
        <dbReference type="EMBL" id="KAH0921810.1"/>
    </source>
</evidence>
<dbReference type="InterPro" id="IPR036872">
    <property type="entry name" value="CH_dom_sf"/>
</dbReference>
<proteinExistence type="predicted"/>
<evidence type="ECO:0000256" key="4">
    <source>
        <dbReference type="ARBA" id="ARBA00023203"/>
    </source>
</evidence>
<keyword evidence="9" id="KW-1185">Reference proteome</keyword>
<accession>A0ABQ8CXG7</accession>
<dbReference type="Proteomes" id="UP000824890">
    <property type="component" value="Unassembled WGS sequence"/>
</dbReference>
<dbReference type="InterPro" id="IPR039959">
    <property type="entry name" value="Fimbrin/Plastin"/>
</dbReference>
<gene>
    <name evidence="8" type="ORF">HID58_021828</name>
</gene>
<keyword evidence="5" id="KW-0206">Cytoskeleton</keyword>
<evidence type="ECO:0000256" key="1">
    <source>
        <dbReference type="ARBA" id="ARBA00004245"/>
    </source>
</evidence>
<name>A0ABQ8CXG7_BRANA</name>
<dbReference type="InterPro" id="IPR001589">
    <property type="entry name" value="Actinin_actin-bd_CS"/>
</dbReference>
<reference evidence="8 9" key="1">
    <citation type="submission" date="2021-05" db="EMBL/GenBank/DDBJ databases">
        <title>Genome Assembly of Synthetic Allotetraploid Brassica napus Reveals Homoeologous Exchanges between Subgenomes.</title>
        <authorList>
            <person name="Davis J.T."/>
        </authorList>
    </citation>
    <scope>NUCLEOTIDE SEQUENCE [LARGE SCALE GENOMIC DNA]</scope>
    <source>
        <strain evidence="9">cv. Da-Ae</strain>
        <tissue evidence="8">Seedling</tissue>
    </source>
</reference>
<comment type="caution">
    <text evidence="8">The sequence shown here is derived from an EMBL/GenBank/DDBJ whole genome shotgun (WGS) entry which is preliminary data.</text>
</comment>